<gene>
    <name evidence="2" type="ORF">D5281_07330</name>
</gene>
<protein>
    <submittedName>
        <fullName evidence="2">DUF2225 domain-containing protein</fullName>
    </submittedName>
</protein>
<accession>A0A9X5BEI6</accession>
<evidence type="ECO:0000256" key="1">
    <source>
        <dbReference type="SAM" id="Coils"/>
    </source>
</evidence>
<reference evidence="2" key="1">
    <citation type="submission" date="2018-09" db="EMBL/GenBank/DDBJ databases">
        <title>Murine metabolic-syndrome-specific gut microbial biobank.</title>
        <authorList>
            <person name="Liu C."/>
        </authorList>
    </citation>
    <scope>NUCLEOTIDE SEQUENCE</scope>
    <source>
        <strain evidence="2">D42-62</strain>
    </source>
</reference>
<dbReference type="Proteomes" id="UP001154420">
    <property type="component" value="Unassembled WGS sequence"/>
</dbReference>
<dbReference type="Pfam" id="PF09986">
    <property type="entry name" value="DUF2225"/>
    <property type="match status" value="1"/>
</dbReference>
<evidence type="ECO:0000313" key="3">
    <source>
        <dbReference type="Proteomes" id="UP001154420"/>
    </source>
</evidence>
<name>A0A9X5BEI6_9FIRM</name>
<organism evidence="2 3">
    <name type="scientific">Parablautia muri</name>
    <dbReference type="NCBI Taxonomy" id="2320879"/>
    <lineage>
        <taxon>Bacteria</taxon>
        <taxon>Bacillati</taxon>
        <taxon>Bacillota</taxon>
        <taxon>Clostridia</taxon>
        <taxon>Lachnospirales</taxon>
        <taxon>Lachnospiraceae</taxon>
        <taxon>Parablautia</taxon>
    </lineage>
</organism>
<dbReference type="AlphaFoldDB" id="A0A9X5BEI6"/>
<evidence type="ECO:0000313" key="2">
    <source>
        <dbReference type="EMBL" id="NBJ92415.1"/>
    </source>
</evidence>
<comment type="caution">
    <text evidence="2">The sequence shown here is derived from an EMBL/GenBank/DDBJ whole genome shotgun (WGS) entry which is preliminary data.</text>
</comment>
<sequence length="293" mass="33046">MLGLLQGLGKFGLSELENLNVYEDEKKTTAQDKDIKEAPHMIQEEDYLFDKTYECPVCYQKIKARTVRTGRAKLVRTDIYLRPVYENIEPLKYEVISCPCCGYSVHSRYFGGLTGLQIKAIRDTISMSFSSPTDEKLTYTYEEALGRYKLSLACAIVRRAKASEKAYICLKAGWLLMSMEDALKAKAASEAENQECQQKLKEIRAEQNEFLKNALDGFLAARQTEGPLAGLDESTVEYITAVLAVRFGQYETASRILSGILTAPSTSSRMKDKAVELKQILIARVKEKNEQKK</sequence>
<dbReference type="EMBL" id="QZDT01000008">
    <property type="protein sequence ID" value="NBJ92415.1"/>
    <property type="molecule type" value="Genomic_DNA"/>
</dbReference>
<dbReference type="OrthoDB" id="9780343at2"/>
<dbReference type="RefSeq" id="WP_160559507.1">
    <property type="nucleotide sequence ID" value="NZ_QZDT01000008.1"/>
</dbReference>
<keyword evidence="1" id="KW-0175">Coiled coil</keyword>
<keyword evidence="3" id="KW-1185">Reference proteome</keyword>
<proteinExistence type="predicted"/>
<feature type="coiled-coil region" evidence="1">
    <location>
        <begin position="179"/>
        <end position="213"/>
    </location>
</feature>
<dbReference type="InterPro" id="IPR018708">
    <property type="entry name" value="DUF2225"/>
</dbReference>